<keyword evidence="1" id="KW-1003">Cell membrane</keyword>
<dbReference type="NCBIfam" id="NF002796">
    <property type="entry name" value="PRK02935.1"/>
    <property type="match status" value="1"/>
</dbReference>
<dbReference type="AlphaFoldDB" id="A0A285UJP7"/>
<organism evidence="6 7">
    <name type="scientific">Salinicoccus kekensis</name>
    <dbReference type="NCBI Taxonomy" id="714307"/>
    <lineage>
        <taxon>Bacteria</taxon>
        <taxon>Bacillati</taxon>
        <taxon>Bacillota</taxon>
        <taxon>Bacilli</taxon>
        <taxon>Bacillales</taxon>
        <taxon>Staphylococcaceae</taxon>
        <taxon>Salinicoccus</taxon>
    </lineage>
</organism>
<dbReference type="EMBL" id="OBQF01000002">
    <property type="protein sequence ID" value="SOC40481.1"/>
    <property type="molecule type" value="Genomic_DNA"/>
</dbReference>
<dbReference type="Pfam" id="PF11023">
    <property type="entry name" value="DUF2614"/>
    <property type="match status" value="1"/>
</dbReference>
<evidence type="ECO:0000313" key="7">
    <source>
        <dbReference type="Proteomes" id="UP000219412"/>
    </source>
</evidence>
<protein>
    <submittedName>
        <fullName evidence="6">Zinc ribbon protein</fullName>
    </submittedName>
</protein>
<feature type="transmembrane region" description="Helical" evidence="5">
    <location>
        <begin position="12"/>
        <end position="32"/>
    </location>
</feature>
<evidence type="ECO:0000256" key="5">
    <source>
        <dbReference type="SAM" id="Phobius"/>
    </source>
</evidence>
<keyword evidence="4 5" id="KW-0472">Membrane</keyword>
<evidence type="ECO:0000256" key="4">
    <source>
        <dbReference type="ARBA" id="ARBA00023136"/>
    </source>
</evidence>
<dbReference type="InterPro" id="IPR020912">
    <property type="entry name" value="UPF0295"/>
</dbReference>
<evidence type="ECO:0000256" key="3">
    <source>
        <dbReference type="ARBA" id="ARBA00022989"/>
    </source>
</evidence>
<feature type="transmembrane region" description="Helical" evidence="5">
    <location>
        <begin position="38"/>
        <end position="60"/>
    </location>
</feature>
<dbReference type="RefSeq" id="WP_097039723.1">
    <property type="nucleotide sequence ID" value="NZ_OBQF01000002.1"/>
</dbReference>
<dbReference type="OrthoDB" id="1653848at2"/>
<sequence length="130" mass="15339">MERKTNKIKRIRGYALIMVFAGLIIMYLGVFFRETPWVLGLFILIGFIPLALSVVIYFWVGMISTRIITVECPNCNRPTKFLGRVDYCYFCKEPLTIDKELEGEAFNLDYNVQHRRDKFVEEKKQKEDQS</sequence>
<gene>
    <name evidence="6" type="ORF">SAMN05878391_0972</name>
</gene>
<proteinExistence type="predicted"/>
<keyword evidence="3 5" id="KW-1133">Transmembrane helix</keyword>
<evidence type="ECO:0000256" key="1">
    <source>
        <dbReference type="ARBA" id="ARBA00022475"/>
    </source>
</evidence>
<dbReference type="Proteomes" id="UP000219412">
    <property type="component" value="Unassembled WGS sequence"/>
</dbReference>
<keyword evidence="7" id="KW-1185">Reference proteome</keyword>
<keyword evidence="2 5" id="KW-0812">Transmembrane</keyword>
<evidence type="ECO:0000256" key="2">
    <source>
        <dbReference type="ARBA" id="ARBA00022692"/>
    </source>
</evidence>
<name>A0A285UJP7_9STAP</name>
<accession>A0A285UJP7</accession>
<reference evidence="7" key="1">
    <citation type="submission" date="2017-08" db="EMBL/GenBank/DDBJ databases">
        <authorList>
            <person name="Varghese N."/>
            <person name="Submissions S."/>
        </authorList>
    </citation>
    <scope>NUCLEOTIDE SEQUENCE [LARGE SCALE GENOMIC DNA]</scope>
    <source>
        <strain evidence="7">DSM 23173</strain>
    </source>
</reference>
<evidence type="ECO:0000313" key="6">
    <source>
        <dbReference type="EMBL" id="SOC40481.1"/>
    </source>
</evidence>